<dbReference type="InterPro" id="IPR004105">
    <property type="entry name" value="CheA-like_dim"/>
</dbReference>
<dbReference type="Pfam" id="PF02518">
    <property type="entry name" value="HATPase_c"/>
    <property type="match status" value="1"/>
</dbReference>
<dbReference type="PROSITE" id="PS50894">
    <property type="entry name" value="HPT"/>
    <property type="match status" value="5"/>
</dbReference>
<dbReference type="CDD" id="cd00088">
    <property type="entry name" value="HPT"/>
    <property type="match status" value="4"/>
</dbReference>
<dbReference type="SMART" id="SM00387">
    <property type="entry name" value="HATPase_c"/>
    <property type="match status" value="1"/>
</dbReference>
<dbReference type="InterPro" id="IPR005467">
    <property type="entry name" value="His_kinase_dom"/>
</dbReference>
<feature type="modified residue" description="Phosphohistidine" evidence="9">
    <location>
        <position position="1109"/>
    </location>
</feature>
<comment type="catalytic activity">
    <reaction evidence="1">
        <text>ATP + protein L-histidine = ADP + protein N-phospho-L-histidine.</text>
        <dbReference type="EC" id="2.7.13.3"/>
    </reaction>
</comment>
<dbReference type="SUPFAM" id="SSF47226">
    <property type="entry name" value="Histidine-containing phosphotransfer domain, HPT domain"/>
    <property type="match status" value="8"/>
</dbReference>
<dbReference type="Pfam" id="PF02895">
    <property type="entry name" value="H-kinase_dim"/>
    <property type="match status" value="1"/>
</dbReference>
<evidence type="ECO:0000256" key="3">
    <source>
        <dbReference type="ARBA" id="ARBA00021495"/>
    </source>
</evidence>
<feature type="domain" description="HPt" evidence="15">
    <location>
        <begin position="1380"/>
        <end position="1482"/>
    </location>
</feature>
<feature type="modified residue" description="Phosphohistidine" evidence="9">
    <location>
        <position position="821"/>
    </location>
</feature>
<feature type="modified residue" description="4-aspartylphosphate" evidence="10">
    <location>
        <position position="2086"/>
    </location>
</feature>
<dbReference type="InterPro" id="IPR002545">
    <property type="entry name" value="CheW-lke_dom"/>
</dbReference>
<evidence type="ECO:0000259" key="12">
    <source>
        <dbReference type="PROSITE" id="PS50109"/>
    </source>
</evidence>
<dbReference type="InterPro" id="IPR008207">
    <property type="entry name" value="Sig_transdc_His_kin_Hpt_dom"/>
</dbReference>
<feature type="domain" description="Histidine kinase" evidence="12">
    <location>
        <begin position="1637"/>
        <end position="1870"/>
    </location>
</feature>
<dbReference type="PROSITE" id="PS50851">
    <property type="entry name" value="CHEW"/>
    <property type="match status" value="1"/>
</dbReference>
<dbReference type="EMBL" id="JACHXI010000010">
    <property type="protein sequence ID" value="MBB3103872.1"/>
    <property type="molecule type" value="Genomic_DNA"/>
</dbReference>
<keyword evidence="4 10" id="KW-0597">Phosphoprotein</keyword>
<dbReference type="Pfam" id="PF01584">
    <property type="entry name" value="CheW"/>
    <property type="match status" value="1"/>
</dbReference>
<dbReference type="SUPFAM" id="SSF52172">
    <property type="entry name" value="CheY-like"/>
    <property type="match status" value="1"/>
</dbReference>
<feature type="domain" description="CheW-like" evidence="14">
    <location>
        <begin position="1872"/>
        <end position="2011"/>
    </location>
</feature>
<dbReference type="PANTHER" id="PTHR43395:SF8">
    <property type="entry name" value="HISTIDINE KINASE"/>
    <property type="match status" value="1"/>
</dbReference>
<evidence type="ECO:0000256" key="5">
    <source>
        <dbReference type="ARBA" id="ARBA00022679"/>
    </source>
</evidence>
<dbReference type="SMART" id="SM00073">
    <property type="entry name" value="HPT"/>
    <property type="match status" value="5"/>
</dbReference>
<dbReference type="InterPro" id="IPR004358">
    <property type="entry name" value="Sig_transdc_His_kin-like_C"/>
</dbReference>
<proteinExistence type="predicted"/>
<dbReference type="SMART" id="SM00448">
    <property type="entry name" value="REC"/>
    <property type="match status" value="1"/>
</dbReference>
<name>A0A839T382_AZOMA</name>
<keyword evidence="17" id="KW-1185">Reference proteome</keyword>
<evidence type="ECO:0000256" key="9">
    <source>
        <dbReference type="PROSITE-ProRule" id="PRU00110"/>
    </source>
</evidence>
<dbReference type="SMART" id="SM00260">
    <property type="entry name" value="CheW"/>
    <property type="match status" value="1"/>
</dbReference>
<dbReference type="Gene3D" id="1.20.120.160">
    <property type="entry name" value="HPT domain"/>
    <property type="match status" value="7"/>
</dbReference>
<dbReference type="InterPro" id="IPR036890">
    <property type="entry name" value="HATPase_C_sf"/>
</dbReference>
<feature type="domain" description="HPt" evidence="15">
    <location>
        <begin position="1062"/>
        <end position="1166"/>
    </location>
</feature>
<dbReference type="InterPro" id="IPR036641">
    <property type="entry name" value="HPT_dom_sf"/>
</dbReference>
<dbReference type="Pfam" id="PF26379">
    <property type="entry name" value="FimL_2nd"/>
    <property type="match status" value="1"/>
</dbReference>
<comment type="function">
    <text evidence="8">Involved in the transmission of sensory signals from the chemoreceptors to the flagellar motors. CheA is autophosphorylated; it can transfer its phosphate group to either CheB or CheY.</text>
</comment>
<dbReference type="InterPro" id="IPR058661">
    <property type="entry name" value="FimL_2nd"/>
</dbReference>
<dbReference type="InterPro" id="IPR036061">
    <property type="entry name" value="CheW-like_dom_sf"/>
</dbReference>
<feature type="domain" description="Response regulatory" evidence="13">
    <location>
        <begin position="2037"/>
        <end position="2153"/>
    </location>
</feature>
<evidence type="ECO:0000259" key="15">
    <source>
        <dbReference type="PROSITE" id="PS50894"/>
    </source>
</evidence>
<dbReference type="Pfam" id="PF01627">
    <property type="entry name" value="Hpt"/>
    <property type="match status" value="5"/>
</dbReference>
<feature type="modified residue" description="Phosphohistidine" evidence="9">
    <location>
        <position position="1425"/>
    </location>
</feature>
<dbReference type="CDD" id="cd17546">
    <property type="entry name" value="REC_hyHK_CKI1_RcsC-like"/>
    <property type="match status" value="1"/>
</dbReference>
<accession>A0A839T382</accession>
<reference evidence="16 17" key="1">
    <citation type="submission" date="2020-08" db="EMBL/GenBank/DDBJ databases">
        <title>Genomic Encyclopedia of Type Strains, Phase III (KMG-III): the genomes of soil and plant-associated and newly described type strains.</title>
        <authorList>
            <person name="Whitman W."/>
        </authorList>
    </citation>
    <scope>NUCLEOTIDE SEQUENCE [LARGE SCALE GENOMIC DNA]</scope>
    <source>
        <strain evidence="16 17">CECT 4462</strain>
    </source>
</reference>
<evidence type="ECO:0000256" key="2">
    <source>
        <dbReference type="ARBA" id="ARBA00012438"/>
    </source>
</evidence>
<dbReference type="InterPro" id="IPR051315">
    <property type="entry name" value="Bact_Chemotaxis_CheA"/>
</dbReference>
<evidence type="ECO:0000256" key="4">
    <source>
        <dbReference type="ARBA" id="ARBA00022553"/>
    </source>
</evidence>
<dbReference type="FunFam" id="3.30.565.10:FF:000016">
    <property type="entry name" value="Chemotaxis protein CheA, putative"/>
    <property type="match status" value="1"/>
</dbReference>
<evidence type="ECO:0000256" key="10">
    <source>
        <dbReference type="PROSITE-ProRule" id="PRU00169"/>
    </source>
</evidence>
<keyword evidence="6 16" id="KW-0418">Kinase</keyword>
<sequence length="2157" mass="236171">MSGIAAMGERPDYVALTWLKGEIGEALRQARQSLENYVEAPQDALQMRSCLSCLHQVRGSLQILELRGAVLLAEEMEQLGLALLEGQVAQRDEALALLIQAILQLPTYLERIQEVRRDIPLAILPLLNDMRAVRGEVSLTEPRLLLPAPEKTPPPLSEASLADLDSDDLPVVLRRLRQMLQTALIAVIRDQDLPGNLTRMGKAFAHLEKRCRNTPLSPLWEVAGGVVEGMLEGQIPNTPAVRSLLHELDKELKLLIEQGARGFNRSAPEALLEKLLLLVAKAASRTPAILALKARYRLDEALSDEVLAAQDRTRLAGPDRSTLRSAVSALCEELVRIKDSLDLFVRSGSSEHQAFSGHLVRLLDPLRRIADTLELLGFAQLCQIVRDRIESIRAMLRQPPPPDAALLMDIAGSLLFVEASLIGRVGFLEQSVGDEHSLPIADIAHIHRQVLKEVREDLAQVKDSMAGFVSSRWDHDRLQTVPELFNRARGALTMIALPRAAALIDGCDRYVRMRILDSGAVPGRQDLDTLAEIISSLDYYLERRCEDSVSQSDSILDMAQQRLQALNCEPTEEQLPVPASAYLPVASKEDSTPVAVPSEVDSIAASACAEEDEATSGDTQAGLLPAPETESLMDDELIRVFIEEAGEVLQTIGNHLPVWREKPGDKQALGELRRAFHTLKGSGRMVQAALIAELGWAVEDLLKRLIDGTVAASEAAVAVVSQATVLLPELLDEFAAQVQHPRSDVDRLIMQAQRLAQGLNGAIDSPDILAATAQGQGLDPQLVEIFCGEAETHLDAIDGFLARCAELLPQPVTDDLQRSLHTLKGSSRMAGIVPIDEIATPLEKLVKEYKNHLIPFDLADTELLKNALAMLRRGLVDLQAGKPLVPVEGTEELKAQIAALYLARQPEMAAGNGESAVVGAPAGKAGENPISQFVFRCMPLLQGLEEALASWRQEPEEGSHIASIQRDLVALRQAARLVELQPINKLSQDLLDLYEAARVREVPVDEAFLILAEQGHEALVCMLDQVVAGLQVTPYNDVANGLQALRHRARQAPEPAATSVEADTLDREMIAIFLEESVELLHDATQALERWRHDRQDHEALAALQRNLHTIKGGARMAEVRPIGDLAHELEFLYEGLFEQRIEASGELLELLQRSHDRLAIQLDELRANTPLDSSQDLLEAIQALRREALAKTAPAGDELPPMVDVVATDAVSDSHIPAPRLPDAFAEKSRDDDGDPQQEAALLRLFLEEGFVILESASSSLRHWIADPEAVHELEHLQQDLHRLKSGARMAGVRPVGDLANELEFVYKDLNSGHFSAGAALLDLLETCHDRLADMFYKLRAKRTLPDSLFLVEELRGFRKRPADPARVASSHRVASDAGDSDDADVLPVFIEEADGLLDALGSALEQWAGGADEALADMLRTLHALKGSAYLADQSGIGDLAHELERCLSAARRQADPRACGLLEAMQIGQRELGEALARLGNGADGSLAAPVPIPAPLAEPAEHLVTAASVRDPDLPASPKVLPFVQAAQEAARAAAAQRAPEEMVRVPAGLLEQLVNLAGETSISRARIEQQISDCNFTLNEMDATIERVRDQLRRLDIETQAQILSRHRAEGERSAREEFDPLELDRYSQLQQLSRSLFESASDLLDLKETLAARNRDAESLLNQQARINTELQEGLMRTRMVPFERVMPRLRRIVRQVATELGKQVELVGGNASGEMDRSVLERIIASLEHMLRNAVDHGIETPEQRRLAGKPETGSIKLELAREGGDILVILADDGAGIDIDAVRRKAVERGLLAANSHLADREVLQFIFAAGFSTAGQVTQISGRGVGLDVACAEVRQLGGAMSIDSYPGKGSRFVIRLPFTVSTNRSLMVCSGEDLYAVPLNAVEGIVRLSATDLKKYYRSDVPHFEYAGRRYELCYLGDLLGTGQQPALEGRNIPLPVLLVRSGESVVAVQVDSLSGSRDIVVKTLGPQFAGVQSVSGATLLGDGRVVVILDLPGAIRVRQTRMHLPRPNIQWASTADGETSRGRPPLIMVVDDSVTVRKVTSRFLERNGMNVLTAKDGADAILLLQQQQPDVVLLDIEMPRMDGYEVVAQMRHDQRLKDLPIIMITSRTGRKHRERAMAIGVNEYFGKPYQESALLEAIHRLVARHA</sequence>
<dbReference type="EC" id="2.7.13.3" evidence="2"/>
<dbReference type="Pfam" id="PF00072">
    <property type="entry name" value="Response_reg"/>
    <property type="match status" value="1"/>
</dbReference>
<feature type="domain" description="HPt" evidence="15">
    <location>
        <begin position="630"/>
        <end position="734"/>
    </location>
</feature>
<dbReference type="InterPro" id="IPR001789">
    <property type="entry name" value="Sig_transdc_resp-reg_receiver"/>
</dbReference>
<dbReference type="Gene3D" id="2.30.30.40">
    <property type="entry name" value="SH3 Domains"/>
    <property type="match status" value="1"/>
</dbReference>
<dbReference type="GO" id="GO:0005737">
    <property type="term" value="C:cytoplasm"/>
    <property type="evidence" value="ECO:0007669"/>
    <property type="project" value="InterPro"/>
</dbReference>
<evidence type="ECO:0000256" key="1">
    <source>
        <dbReference type="ARBA" id="ARBA00000085"/>
    </source>
</evidence>
<evidence type="ECO:0000313" key="16">
    <source>
        <dbReference type="EMBL" id="MBB3103872.1"/>
    </source>
</evidence>
<feature type="region of interest" description="Disordered" evidence="11">
    <location>
        <begin position="609"/>
        <end position="628"/>
    </location>
</feature>
<dbReference type="GO" id="GO:0006935">
    <property type="term" value="P:chemotaxis"/>
    <property type="evidence" value="ECO:0007669"/>
    <property type="project" value="InterPro"/>
</dbReference>
<dbReference type="SMART" id="SM01231">
    <property type="entry name" value="H-kinase_dim"/>
    <property type="match status" value="1"/>
</dbReference>
<dbReference type="GO" id="GO:0000155">
    <property type="term" value="F:phosphorelay sensor kinase activity"/>
    <property type="evidence" value="ECO:0007669"/>
    <property type="project" value="InterPro"/>
</dbReference>
<evidence type="ECO:0000256" key="6">
    <source>
        <dbReference type="ARBA" id="ARBA00022777"/>
    </source>
</evidence>
<comment type="caution">
    <text evidence="16">The sequence shown here is derived from an EMBL/GenBank/DDBJ whole genome shotgun (WGS) entry which is preliminary data.</text>
</comment>
<dbReference type="RefSeq" id="WP_420826738.1">
    <property type="nucleotide sequence ID" value="NZ_JACHXI010000010.1"/>
</dbReference>
<evidence type="ECO:0000256" key="11">
    <source>
        <dbReference type="SAM" id="MobiDB-lite"/>
    </source>
</evidence>
<dbReference type="Proteomes" id="UP000549250">
    <property type="component" value="Unassembled WGS sequence"/>
</dbReference>
<dbReference type="SUPFAM" id="SSF50341">
    <property type="entry name" value="CheW-like"/>
    <property type="match status" value="1"/>
</dbReference>
<protein>
    <recommendedName>
        <fullName evidence="3">Chemotaxis protein CheA</fullName>
        <ecNumber evidence="2">2.7.13.3</ecNumber>
    </recommendedName>
</protein>
<evidence type="ECO:0000259" key="13">
    <source>
        <dbReference type="PROSITE" id="PS50110"/>
    </source>
</evidence>
<dbReference type="Gene3D" id="3.30.565.10">
    <property type="entry name" value="Histidine kinase-like ATPase, C-terminal domain"/>
    <property type="match status" value="1"/>
</dbReference>
<feature type="domain" description="HPt" evidence="15">
    <location>
        <begin position="1236"/>
        <end position="1343"/>
    </location>
</feature>
<evidence type="ECO:0000256" key="7">
    <source>
        <dbReference type="ARBA" id="ARBA00023012"/>
    </source>
</evidence>
<gene>
    <name evidence="16" type="ORF">FHR87_002282</name>
</gene>
<feature type="modified residue" description="Phosphohistidine" evidence="9">
    <location>
        <position position="677"/>
    </location>
</feature>
<feature type="modified residue" description="Phosphohistidine" evidence="9">
    <location>
        <position position="1283"/>
    </location>
</feature>
<dbReference type="PROSITE" id="PS50110">
    <property type="entry name" value="RESPONSE_REGULATORY"/>
    <property type="match status" value="1"/>
</dbReference>
<organism evidence="16 17">
    <name type="scientific">Azomonas macrocytogenes</name>
    <name type="common">Azotobacter macrocytogenes</name>
    <dbReference type="NCBI Taxonomy" id="69962"/>
    <lineage>
        <taxon>Bacteria</taxon>
        <taxon>Pseudomonadati</taxon>
        <taxon>Pseudomonadota</taxon>
        <taxon>Gammaproteobacteria</taxon>
        <taxon>Pseudomonadales</taxon>
        <taxon>Pseudomonadaceae</taxon>
        <taxon>Azomonas</taxon>
    </lineage>
</organism>
<feature type="domain" description="HPt" evidence="15">
    <location>
        <begin position="775"/>
        <end position="881"/>
    </location>
</feature>
<keyword evidence="5" id="KW-0808">Transferase</keyword>
<dbReference type="PANTHER" id="PTHR43395">
    <property type="entry name" value="SENSOR HISTIDINE KINASE CHEA"/>
    <property type="match status" value="1"/>
</dbReference>
<dbReference type="InterPro" id="IPR011006">
    <property type="entry name" value="CheY-like_superfamily"/>
</dbReference>
<dbReference type="SUPFAM" id="SSF55874">
    <property type="entry name" value="ATPase domain of HSP90 chaperone/DNA topoisomerase II/histidine kinase"/>
    <property type="match status" value="1"/>
</dbReference>
<dbReference type="Gene3D" id="3.40.50.2300">
    <property type="match status" value="1"/>
</dbReference>
<dbReference type="PRINTS" id="PR00344">
    <property type="entry name" value="BCTRLSENSOR"/>
</dbReference>
<keyword evidence="7" id="KW-0902">Two-component regulatory system</keyword>
<evidence type="ECO:0000256" key="8">
    <source>
        <dbReference type="ARBA" id="ARBA00035100"/>
    </source>
</evidence>
<dbReference type="PROSITE" id="PS50109">
    <property type="entry name" value="HIS_KIN"/>
    <property type="match status" value="1"/>
</dbReference>
<evidence type="ECO:0000313" key="17">
    <source>
        <dbReference type="Proteomes" id="UP000549250"/>
    </source>
</evidence>
<evidence type="ECO:0000259" key="14">
    <source>
        <dbReference type="PROSITE" id="PS50851"/>
    </source>
</evidence>
<dbReference type="InterPro" id="IPR003594">
    <property type="entry name" value="HATPase_dom"/>
</dbReference>